<evidence type="ECO:0000259" key="2">
    <source>
        <dbReference type="PROSITE" id="PS51123"/>
    </source>
</evidence>
<dbReference type="SUPFAM" id="SSF103088">
    <property type="entry name" value="OmpA-like"/>
    <property type="match status" value="1"/>
</dbReference>
<proteinExistence type="predicted"/>
<name>A0A512DHU6_9PROT</name>
<accession>A0A512DHU6</accession>
<dbReference type="SUPFAM" id="SSF48452">
    <property type="entry name" value="TPR-like"/>
    <property type="match status" value="1"/>
</dbReference>
<dbReference type="RefSeq" id="WP_044425770.1">
    <property type="nucleotide sequence ID" value="NZ_BJYZ01000001.1"/>
</dbReference>
<dbReference type="InterPro" id="IPR011990">
    <property type="entry name" value="TPR-like_helical_dom_sf"/>
</dbReference>
<dbReference type="OrthoDB" id="7346415at2"/>
<dbReference type="Gene3D" id="1.25.40.10">
    <property type="entry name" value="Tetratricopeptide repeat domain"/>
    <property type="match status" value="1"/>
</dbReference>
<keyword evidence="1" id="KW-0472">Membrane</keyword>
<evidence type="ECO:0000256" key="1">
    <source>
        <dbReference type="PROSITE-ProRule" id="PRU00473"/>
    </source>
</evidence>
<dbReference type="Proteomes" id="UP000321523">
    <property type="component" value="Unassembled WGS sequence"/>
</dbReference>
<feature type="domain" description="OmpA-like" evidence="2">
    <location>
        <begin position="288"/>
        <end position="412"/>
    </location>
</feature>
<dbReference type="EMBL" id="BJYZ01000001">
    <property type="protein sequence ID" value="GEO36033.1"/>
    <property type="molecule type" value="Genomic_DNA"/>
</dbReference>
<protein>
    <recommendedName>
        <fullName evidence="2">OmpA-like domain-containing protein</fullName>
    </recommendedName>
</protein>
<sequence>MLSALVLSGCAGPQGNTQAPAVTPPPAAAVAIPGTTAVPPAPAPLVEPVPFDEAVAKATATVFTSQTLPPPGPSGRYPVVIDPLVDGMTGSQSAATRAIQKRITELVGQQYPQFEIKPFTSENVAAAPLVLVGTFTPVSKEGKTAGMREAYRFCLVLADLKSGRTVSKGVARARMEGVDTTPTPFFQDSPTWTNDKATEGYITTCQGTKVGDPIAAGYLDGILTAALVSDAIEAYDAGRYEEALDLYRAAVQTRAGDQLRAYNGLYLANLKLGLRDDAAQAFGDIVDYGLRNNRLAVKFLFRPGSTAFVSDSPVSGDYDRWLDEIAERAVRSPSCLEVAGHTSPTGPAPLNDRLSLLRAEYVKTRLGQEEPALTARTIANGMGSRDNLIGTGRDDATDALDRRVEFKVIGGC</sequence>
<dbReference type="AlphaFoldDB" id="A0A512DHU6"/>
<dbReference type="InterPro" id="IPR006665">
    <property type="entry name" value="OmpA-like"/>
</dbReference>
<evidence type="ECO:0000313" key="3">
    <source>
        <dbReference type="EMBL" id="GEO36033.1"/>
    </source>
</evidence>
<evidence type="ECO:0000313" key="4">
    <source>
        <dbReference type="Proteomes" id="UP000321523"/>
    </source>
</evidence>
<dbReference type="InterPro" id="IPR036737">
    <property type="entry name" value="OmpA-like_sf"/>
</dbReference>
<keyword evidence="4" id="KW-1185">Reference proteome</keyword>
<reference evidence="3 4" key="1">
    <citation type="submission" date="2019-07" db="EMBL/GenBank/DDBJ databases">
        <title>Whole genome shotgun sequence of Skermanella aerolata NBRC 106429.</title>
        <authorList>
            <person name="Hosoyama A."/>
            <person name="Uohara A."/>
            <person name="Ohji S."/>
            <person name="Ichikawa N."/>
        </authorList>
    </citation>
    <scope>NUCLEOTIDE SEQUENCE [LARGE SCALE GENOMIC DNA]</scope>
    <source>
        <strain evidence="3 4">NBRC 106429</strain>
    </source>
</reference>
<dbReference type="GO" id="GO:0016020">
    <property type="term" value="C:membrane"/>
    <property type="evidence" value="ECO:0007669"/>
    <property type="project" value="UniProtKB-UniRule"/>
</dbReference>
<organism evidence="3 4">
    <name type="scientific">Skermanella aerolata</name>
    <dbReference type="NCBI Taxonomy" id="393310"/>
    <lineage>
        <taxon>Bacteria</taxon>
        <taxon>Pseudomonadati</taxon>
        <taxon>Pseudomonadota</taxon>
        <taxon>Alphaproteobacteria</taxon>
        <taxon>Rhodospirillales</taxon>
        <taxon>Azospirillaceae</taxon>
        <taxon>Skermanella</taxon>
    </lineage>
</organism>
<dbReference type="Gene3D" id="3.30.1330.60">
    <property type="entry name" value="OmpA-like domain"/>
    <property type="match status" value="1"/>
</dbReference>
<comment type="caution">
    <text evidence="3">The sequence shown here is derived from an EMBL/GenBank/DDBJ whole genome shotgun (WGS) entry which is preliminary data.</text>
</comment>
<dbReference type="PROSITE" id="PS51123">
    <property type="entry name" value="OMPA_2"/>
    <property type="match status" value="1"/>
</dbReference>
<gene>
    <name evidence="3" type="ORF">SAE02_01810</name>
</gene>